<sequence>MTPSHAGALPVVHWDATLSGVLGSHPPPWRQQVGVLAGLTLHRLTRPHAHLPTNRPARELRYAASRIRGAKSWKLHARTPAHQTNLRRRNELRQRTAPAPPQPASVGDLNPDDSHPQLQEGHQDAAYEQRVWAWLTALMSLNNGLPGPDNNPRSLDADLVALHARDRALPPSASEQTDDAPNIGHQTAQGSSWPGIIATEATAIVANKDNPMGGQDTPAAPEPPIMCIDKRSDRVDMSAWTWWHPF</sequence>
<accession>A0ABY7D0F9</accession>
<protein>
    <submittedName>
        <fullName evidence="2">Uncharacterized protein</fullName>
    </submittedName>
</protein>
<name>A0ABY7D0F9_9BASI</name>
<evidence type="ECO:0000256" key="1">
    <source>
        <dbReference type="SAM" id="MobiDB-lite"/>
    </source>
</evidence>
<dbReference type="GeneID" id="77803549"/>
<dbReference type="Proteomes" id="UP001164743">
    <property type="component" value="Chromosome 13A"/>
</dbReference>
<proteinExistence type="predicted"/>
<gene>
    <name evidence="2" type="ORF">PtA15_13A455</name>
</gene>
<reference evidence="2" key="1">
    <citation type="submission" date="2022-10" db="EMBL/GenBank/DDBJ databases">
        <title>Puccinia triticina Genome sequencing and assembly.</title>
        <authorList>
            <person name="Li C."/>
        </authorList>
    </citation>
    <scope>NUCLEOTIDE SEQUENCE</scope>
    <source>
        <strain evidence="2">Pt15</strain>
    </source>
</reference>
<dbReference type="EMBL" id="CP110433">
    <property type="protein sequence ID" value="WAQ91054.1"/>
    <property type="molecule type" value="Genomic_DNA"/>
</dbReference>
<dbReference type="RefSeq" id="XP_053026609.1">
    <property type="nucleotide sequence ID" value="XM_053162654.1"/>
</dbReference>
<evidence type="ECO:0000313" key="3">
    <source>
        <dbReference type="Proteomes" id="UP001164743"/>
    </source>
</evidence>
<evidence type="ECO:0000313" key="2">
    <source>
        <dbReference type="EMBL" id="WAQ91054.1"/>
    </source>
</evidence>
<organism evidence="2 3">
    <name type="scientific">Puccinia triticina</name>
    <dbReference type="NCBI Taxonomy" id="208348"/>
    <lineage>
        <taxon>Eukaryota</taxon>
        <taxon>Fungi</taxon>
        <taxon>Dikarya</taxon>
        <taxon>Basidiomycota</taxon>
        <taxon>Pucciniomycotina</taxon>
        <taxon>Pucciniomycetes</taxon>
        <taxon>Pucciniales</taxon>
        <taxon>Pucciniaceae</taxon>
        <taxon>Puccinia</taxon>
    </lineage>
</organism>
<keyword evidence="3" id="KW-1185">Reference proteome</keyword>
<feature type="region of interest" description="Disordered" evidence="1">
    <location>
        <begin position="71"/>
        <end position="123"/>
    </location>
</feature>